<dbReference type="EMBL" id="KU862660">
    <property type="protein sequence ID" value="ANA49304.1"/>
    <property type="molecule type" value="Genomic_DNA"/>
</dbReference>
<sequence length="176" mass="20925">MNLWNRIVKWCSEQPEQKPVERVTEKEHAVRDFLRKHDIDYGMVGEPIKSVVRDVLTNPRHWRMKFVKQTCPKIHGKYLLIEVTHHTSGKVFEVETYCYTSSIYSQTSYRSVKVKDLGFNLNGWEQRALYQLFQQKRQAAWNRKCEAGRRKLEAARLESDRKEIEARESLKLELGI</sequence>
<reference evidence="1 2" key="1">
    <citation type="submission" date="2016-03" db="EMBL/GenBank/DDBJ databases">
        <title>Characterization of pf16 and phiPMW: Two novel phages infecting Pseudomonas putida PpG1.</title>
        <authorList>
            <person name="Magill D.J."/>
            <person name="Krylov V.N."/>
            <person name="Allen C.C.R."/>
            <person name="McGrath J.W."/>
            <person name="Quinn J.P."/>
            <person name="Kulakov L.A."/>
        </authorList>
    </citation>
    <scope>NUCLEOTIDE SEQUENCE [LARGE SCALE GENOMIC DNA]</scope>
</reference>
<gene>
    <name evidence="1" type="ORF">PMW_179</name>
</gene>
<proteinExistence type="predicted"/>
<name>A0A1S5R1N4_9CAUD</name>
<accession>A0A1S5R1N4</accession>
<protein>
    <submittedName>
        <fullName evidence="1">Uncharacterized protein</fullName>
    </submittedName>
</protein>
<keyword evidence="2" id="KW-1185">Reference proteome</keyword>
<evidence type="ECO:0000313" key="2">
    <source>
        <dbReference type="Proteomes" id="UP000223738"/>
    </source>
</evidence>
<evidence type="ECO:0000313" key="1">
    <source>
        <dbReference type="EMBL" id="ANA49304.1"/>
    </source>
</evidence>
<dbReference type="Proteomes" id="UP000223738">
    <property type="component" value="Segment"/>
</dbReference>
<organism evidence="1 2">
    <name type="scientific">Pseudomonas phage phiPMW</name>
    <dbReference type="NCBI Taxonomy" id="1815582"/>
    <lineage>
        <taxon>Viruses</taxon>
        <taxon>Duplodnaviria</taxon>
        <taxon>Heunggongvirae</taxon>
        <taxon>Uroviricota</taxon>
        <taxon>Caudoviricetes</taxon>
        <taxon>Plaisancevirus</taxon>
        <taxon>Plaisancevirus PMW</taxon>
    </lineage>
</organism>